<dbReference type="Proteomes" id="UP001064048">
    <property type="component" value="Chromosome 30"/>
</dbReference>
<reference evidence="1 2" key="1">
    <citation type="journal article" date="2022" name="Genome Biol. Evol.">
        <title>The Spruce Budworm Genome: Reconstructing the Evolutionary History of Antifreeze Proteins.</title>
        <authorList>
            <person name="Beliveau C."/>
            <person name="Gagne P."/>
            <person name="Picq S."/>
            <person name="Vernygora O."/>
            <person name="Keeling C.I."/>
            <person name="Pinkney K."/>
            <person name="Doucet D."/>
            <person name="Wen F."/>
            <person name="Johnston J.S."/>
            <person name="Maaroufi H."/>
            <person name="Boyle B."/>
            <person name="Laroche J."/>
            <person name="Dewar K."/>
            <person name="Juretic N."/>
            <person name="Blackburn G."/>
            <person name="Nisole A."/>
            <person name="Brunet B."/>
            <person name="Brandao M."/>
            <person name="Lumley L."/>
            <person name="Duan J."/>
            <person name="Quan G."/>
            <person name="Lucarotti C.J."/>
            <person name="Roe A.D."/>
            <person name="Sperling F.A.H."/>
            <person name="Levesque R.C."/>
            <person name="Cusson M."/>
        </authorList>
    </citation>
    <scope>NUCLEOTIDE SEQUENCE [LARGE SCALE GENOMIC DNA]</scope>
    <source>
        <strain evidence="1">Glfc:IPQL:Cfum</strain>
    </source>
</reference>
<accession>A0ACC0K5D9</accession>
<sequence>MNKEILFHPQISNINGLLDDIYRRYIELKDKEFEEHYTVFQTIFWRLHELMKEVDPYYKRYSTTTTASGSTNRIEIDIEHCYQRCRSIIHEHPRVPERSDVILEHKDAGLRPVKDGEKADWHINMTAYKWLDEKEVSVAVQVLVLVPERCRSSVKLLRQETARNILYSSGRRHVYIKNIAVMFPMVTFFIDTIGNARNRLLLGEAMDSSSHTHLILVTNLHSRQMKRSAAAGIARRTPRTGTDPRSDKPSTNSRSNTKNNCKKKKRGVEKRREGQGGERR</sequence>
<name>A0ACC0K5D9_CHOFU</name>
<gene>
    <name evidence="1" type="ORF">MSG28_016122</name>
</gene>
<comment type="caution">
    <text evidence="1">The sequence shown here is derived from an EMBL/GenBank/DDBJ whole genome shotgun (WGS) entry which is preliminary data.</text>
</comment>
<evidence type="ECO:0000313" key="2">
    <source>
        <dbReference type="Proteomes" id="UP001064048"/>
    </source>
</evidence>
<evidence type="ECO:0000313" key="1">
    <source>
        <dbReference type="EMBL" id="KAI8431643.1"/>
    </source>
</evidence>
<keyword evidence="2" id="KW-1185">Reference proteome</keyword>
<dbReference type="EMBL" id="CM046130">
    <property type="protein sequence ID" value="KAI8431643.1"/>
    <property type="molecule type" value="Genomic_DNA"/>
</dbReference>
<protein>
    <submittedName>
        <fullName evidence="1">Uncharacterized protein</fullName>
    </submittedName>
</protein>
<proteinExistence type="predicted"/>
<organism evidence="1 2">
    <name type="scientific">Choristoneura fumiferana</name>
    <name type="common">Spruce budworm moth</name>
    <name type="synonym">Archips fumiferana</name>
    <dbReference type="NCBI Taxonomy" id="7141"/>
    <lineage>
        <taxon>Eukaryota</taxon>
        <taxon>Metazoa</taxon>
        <taxon>Ecdysozoa</taxon>
        <taxon>Arthropoda</taxon>
        <taxon>Hexapoda</taxon>
        <taxon>Insecta</taxon>
        <taxon>Pterygota</taxon>
        <taxon>Neoptera</taxon>
        <taxon>Endopterygota</taxon>
        <taxon>Lepidoptera</taxon>
        <taxon>Glossata</taxon>
        <taxon>Ditrysia</taxon>
        <taxon>Tortricoidea</taxon>
        <taxon>Tortricidae</taxon>
        <taxon>Tortricinae</taxon>
        <taxon>Choristoneura</taxon>
    </lineage>
</organism>